<dbReference type="EMBL" id="LAZR01007018">
    <property type="protein sequence ID" value="KKM88017.1"/>
    <property type="molecule type" value="Genomic_DNA"/>
</dbReference>
<evidence type="ECO:0000313" key="1">
    <source>
        <dbReference type="EMBL" id="KKM88017.1"/>
    </source>
</evidence>
<organism evidence="1">
    <name type="scientific">marine sediment metagenome</name>
    <dbReference type="NCBI Taxonomy" id="412755"/>
    <lineage>
        <taxon>unclassified sequences</taxon>
        <taxon>metagenomes</taxon>
        <taxon>ecological metagenomes</taxon>
    </lineage>
</organism>
<reference evidence="1" key="1">
    <citation type="journal article" date="2015" name="Nature">
        <title>Complex archaea that bridge the gap between prokaryotes and eukaryotes.</title>
        <authorList>
            <person name="Spang A."/>
            <person name="Saw J.H."/>
            <person name="Jorgensen S.L."/>
            <person name="Zaremba-Niedzwiedzka K."/>
            <person name="Martijn J."/>
            <person name="Lind A.E."/>
            <person name="van Eijk R."/>
            <person name="Schleper C."/>
            <person name="Guy L."/>
            <person name="Ettema T.J."/>
        </authorList>
    </citation>
    <scope>NUCLEOTIDE SEQUENCE</scope>
</reference>
<gene>
    <name evidence="1" type="ORF">LCGC14_1263090</name>
</gene>
<name>A0A0F9P3H7_9ZZZZ</name>
<accession>A0A0F9P3H7</accession>
<dbReference type="AlphaFoldDB" id="A0A0F9P3H7"/>
<proteinExistence type="predicted"/>
<comment type="caution">
    <text evidence="1">The sequence shown here is derived from an EMBL/GenBank/DDBJ whole genome shotgun (WGS) entry which is preliminary data.</text>
</comment>
<protein>
    <submittedName>
        <fullName evidence="1">Uncharacterized protein</fullName>
    </submittedName>
</protein>
<sequence>MISTKVIAHEKKFSIEENVFIMLHTGKRIFRNSSTFLGFHVFRDTEKQTPYVGFAYDKKDAINIANNFLKYSFCKILSEEFFKRQHQKVIFPWCIRKLTKEGRSFEKKRPFRIDTLTLCGKDTKNFHDLSAPVSLEFNGLCDECAWIYWTSHWKK</sequence>